<dbReference type="GeneID" id="111353746"/>
<gene>
    <name evidence="2" type="primary">LOC111353746</name>
</gene>
<dbReference type="PANTHER" id="PTHR16797:SF4">
    <property type="entry name" value="40-KDA HUNTINGTIN-ASSOCIATED PROTEIN"/>
    <property type="match status" value="1"/>
</dbReference>
<protein>
    <submittedName>
        <fullName evidence="2">Factor VIII intron 22 protein</fullName>
    </submittedName>
</protein>
<keyword evidence="1" id="KW-1185">Reference proteome</keyword>
<dbReference type="SUPFAM" id="SSF48452">
    <property type="entry name" value="TPR-like"/>
    <property type="match status" value="1"/>
</dbReference>
<dbReference type="KEGG" id="sliu:111353746"/>
<dbReference type="CTD" id="32507"/>
<organism evidence="1 2">
    <name type="scientific">Spodoptera litura</name>
    <name type="common">Asian cotton leafworm</name>
    <dbReference type="NCBI Taxonomy" id="69820"/>
    <lineage>
        <taxon>Eukaryota</taxon>
        <taxon>Metazoa</taxon>
        <taxon>Ecdysozoa</taxon>
        <taxon>Arthropoda</taxon>
        <taxon>Hexapoda</taxon>
        <taxon>Insecta</taxon>
        <taxon>Pterygota</taxon>
        <taxon>Neoptera</taxon>
        <taxon>Endopterygota</taxon>
        <taxon>Lepidoptera</taxon>
        <taxon>Glossata</taxon>
        <taxon>Ditrysia</taxon>
        <taxon>Noctuoidea</taxon>
        <taxon>Noctuidae</taxon>
        <taxon>Amphipyrinae</taxon>
        <taxon>Spodoptera</taxon>
    </lineage>
</organism>
<accession>A0A9J7E5G3</accession>
<name>A0A9J7E5G3_SPOLT</name>
<dbReference type="AlphaFoldDB" id="A0A9J7E5G3"/>
<evidence type="ECO:0000313" key="1">
    <source>
        <dbReference type="Proteomes" id="UP000301870"/>
    </source>
</evidence>
<evidence type="ECO:0000313" key="2">
    <source>
        <dbReference type="RefSeq" id="XP_022822657.1"/>
    </source>
</evidence>
<dbReference type="GO" id="GO:0099518">
    <property type="term" value="P:vesicle cytoskeletal trafficking"/>
    <property type="evidence" value="ECO:0007669"/>
    <property type="project" value="TreeGrafter"/>
</dbReference>
<dbReference type="OrthoDB" id="10249246at2759"/>
<dbReference type="GO" id="GO:0005769">
    <property type="term" value="C:early endosome"/>
    <property type="evidence" value="ECO:0007669"/>
    <property type="project" value="TreeGrafter"/>
</dbReference>
<dbReference type="PANTHER" id="PTHR16797">
    <property type="entry name" value="FACTOR VIII-ASSOCIATED GENE 1"/>
    <property type="match status" value="1"/>
</dbReference>
<dbReference type="Gene3D" id="1.25.40.10">
    <property type="entry name" value="Tetratricopeptide repeat domain"/>
    <property type="match status" value="1"/>
</dbReference>
<reference evidence="2" key="1">
    <citation type="submission" date="2025-08" db="UniProtKB">
        <authorList>
            <consortium name="RefSeq"/>
        </authorList>
    </citation>
    <scope>IDENTIFICATION</scope>
    <source>
        <strain evidence="2">Ishihara</strain>
        <tissue evidence="2">Whole body</tissue>
    </source>
</reference>
<dbReference type="RefSeq" id="XP_022822657.1">
    <property type="nucleotide sequence ID" value="XM_022966889.1"/>
</dbReference>
<proteinExistence type="predicted"/>
<dbReference type="InterPro" id="IPR011990">
    <property type="entry name" value="TPR-like_helical_dom_sf"/>
</dbReference>
<dbReference type="InterPro" id="IPR039494">
    <property type="entry name" value="F8A"/>
</dbReference>
<sequence>MTMFLTFVISFLLDTDIHYKIRLTGLFIYFDVQVDQFSLIFYLLKIKEILRKPINFVVAKMSTDLGASFNEQYMNINTKMKKRFMRKPNVSEATNEFIALAIQCEHSDQPAFAGHAYVGAAKCEASVGHFLGEAEHFLAAARQFMKAEKKLKSLKFYSADRENLEAATGCYIQALNKYPDKSPIRTSILMELASDLVELNHKLEAAAYYEQALETVTETIMKTICLKNLLSLRIDSGKYDIALEIANKIVDGPNANVPEDVLAEVQVSRILLTLLVKPPEDSKPPSLKQLFIDLMNDNESDAIPLNTDLKLKLQSIIICHATGDTQPLISVSADTKQFLTLQQVELLHKLISDERG</sequence>
<dbReference type="Proteomes" id="UP000301870">
    <property type="component" value="Chromosome 17"/>
</dbReference>